<reference evidence="1 2" key="1">
    <citation type="submission" date="2019-03" db="EMBL/GenBank/DDBJ databases">
        <title>Cohnella endophytica sp. nov., a novel endophytic bacterium isolated from bark of Sonneratia apetala.</title>
        <authorList>
            <person name="Tuo L."/>
        </authorList>
    </citation>
    <scope>NUCLEOTIDE SEQUENCE [LARGE SCALE GENOMIC DNA]</scope>
    <source>
        <strain evidence="1 2">CCTCC AB 208254</strain>
    </source>
</reference>
<keyword evidence="2" id="KW-1185">Reference proteome</keyword>
<proteinExistence type="predicted"/>
<dbReference type="RefSeq" id="WP_135152915.1">
    <property type="nucleotide sequence ID" value="NZ_SOMN01000021.1"/>
</dbReference>
<sequence>MGTFLDQRSSMNSNSTGSIAIGVTSTPSLTTSIFGRIGLQTQGVPNPIVDLTGTIGLSGALGLTALIQVTRNGVVFYTAQVGTTGAPLGDITSFTAQDLLAPAAAEIVYEAAVVITPGGGPITRVGPEVFWGIASSTV</sequence>
<dbReference type="OrthoDB" id="2641610at2"/>
<evidence type="ECO:0000313" key="2">
    <source>
        <dbReference type="Proteomes" id="UP000297900"/>
    </source>
</evidence>
<protein>
    <submittedName>
        <fullName evidence="1">Uncharacterized protein</fullName>
    </submittedName>
</protein>
<name>A0A4Y8LVF5_9BACL</name>
<gene>
    <name evidence="1" type="ORF">E2980_14495</name>
</gene>
<dbReference type="Proteomes" id="UP000297900">
    <property type="component" value="Unassembled WGS sequence"/>
</dbReference>
<dbReference type="AlphaFoldDB" id="A0A4Y8LVF5"/>
<dbReference type="EMBL" id="SOMN01000021">
    <property type="protein sequence ID" value="TFE24967.1"/>
    <property type="molecule type" value="Genomic_DNA"/>
</dbReference>
<comment type="caution">
    <text evidence="1">The sequence shown here is derived from an EMBL/GenBank/DDBJ whole genome shotgun (WGS) entry which is preliminary data.</text>
</comment>
<accession>A0A4Y8LVF5</accession>
<evidence type="ECO:0000313" key="1">
    <source>
        <dbReference type="EMBL" id="TFE24967.1"/>
    </source>
</evidence>
<organism evidence="1 2">
    <name type="scientific">Cohnella luojiensis</name>
    <dbReference type="NCBI Taxonomy" id="652876"/>
    <lineage>
        <taxon>Bacteria</taxon>
        <taxon>Bacillati</taxon>
        <taxon>Bacillota</taxon>
        <taxon>Bacilli</taxon>
        <taxon>Bacillales</taxon>
        <taxon>Paenibacillaceae</taxon>
        <taxon>Cohnella</taxon>
    </lineage>
</organism>